<feature type="chain" id="PRO_5045041501" description="Transglycosylase SLT domain-containing protein" evidence="1">
    <location>
        <begin position="22"/>
        <end position="204"/>
    </location>
</feature>
<dbReference type="Gene3D" id="1.10.530.10">
    <property type="match status" value="1"/>
</dbReference>
<proteinExistence type="predicted"/>
<keyword evidence="1" id="KW-0732">Signal</keyword>
<comment type="caution">
    <text evidence="3">The sequence shown here is derived from an EMBL/GenBank/DDBJ whole genome shotgun (WGS) entry which is preliminary data.</text>
</comment>
<dbReference type="EMBL" id="BAABLF010000008">
    <property type="protein sequence ID" value="GAA5190769.1"/>
    <property type="molecule type" value="Genomic_DNA"/>
</dbReference>
<evidence type="ECO:0000313" key="3">
    <source>
        <dbReference type="EMBL" id="GAA5190769.1"/>
    </source>
</evidence>
<dbReference type="RefSeq" id="WP_345316549.1">
    <property type="nucleotide sequence ID" value="NZ_BAABLF010000008.1"/>
</dbReference>
<feature type="signal peptide" evidence="1">
    <location>
        <begin position="1"/>
        <end position="21"/>
    </location>
</feature>
<reference evidence="4" key="1">
    <citation type="journal article" date="2019" name="Int. J. Syst. Evol. Microbiol.">
        <title>The Global Catalogue of Microorganisms (GCM) 10K type strain sequencing project: providing services to taxonomists for standard genome sequencing and annotation.</title>
        <authorList>
            <consortium name="The Broad Institute Genomics Platform"/>
            <consortium name="The Broad Institute Genome Sequencing Center for Infectious Disease"/>
            <person name="Wu L."/>
            <person name="Ma J."/>
        </authorList>
    </citation>
    <scope>NUCLEOTIDE SEQUENCE [LARGE SCALE GENOMIC DNA]</scope>
    <source>
        <strain evidence="4">JCM 18720</strain>
    </source>
</reference>
<evidence type="ECO:0000256" key="1">
    <source>
        <dbReference type="SAM" id="SignalP"/>
    </source>
</evidence>
<dbReference type="Proteomes" id="UP001501600">
    <property type="component" value="Unassembled WGS sequence"/>
</dbReference>
<evidence type="ECO:0000313" key="4">
    <source>
        <dbReference type="Proteomes" id="UP001501600"/>
    </source>
</evidence>
<protein>
    <recommendedName>
        <fullName evidence="2">Transglycosylase SLT domain-containing protein</fullName>
    </recommendedName>
</protein>
<dbReference type="PROSITE" id="PS51257">
    <property type="entry name" value="PROKAR_LIPOPROTEIN"/>
    <property type="match status" value="1"/>
</dbReference>
<keyword evidence="4" id="KW-1185">Reference proteome</keyword>
<evidence type="ECO:0000259" key="2">
    <source>
        <dbReference type="Pfam" id="PF19489"/>
    </source>
</evidence>
<feature type="domain" description="Transglycosylase SLT" evidence="2">
    <location>
        <begin position="7"/>
        <end position="189"/>
    </location>
</feature>
<dbReference type="SUPFAM" id="SSF53955">
    <property type="entry name" value="Lysozyme-like"/>
    <property type="match status" value="1"/>
</dbReference>
<gene>
    <name evidence="3" type="ORF">GCM10025772_16210</name>
</gene>
<dbReference type="CDD" id="cd00442">
    <property type="entry name" value="Lyz-like"/>
    <property type="match status" value="1"/>
</dbReference>
<dbReference type="Pfam" id="PF19489">
    <property type="entry name" value="SLT_4"/>
    <property type="match status" value="1"/>
</dbReference>
<organism evidence="3 4">
    <name type="scientific">Ferrimonas gelatinilytica</name>
    <dbReference type="NCBI Taxonomy" id="1255257"/>
    <lineage>
        <taxon>Bacteria</taxon>
        <taxon>Pseudomonadati</taxon>
        <taxon>Pseudomonadota</taxon>
        <taxon>Gammaproteobacteria</taxon>
        <taxon>Alteromonadales</taxon>
        <taxon>Ferrimonadaceae</taxon>
        <taxon>Ferrimonas</taxon>
    </lineage>
</organism>
<dbReference type="InterPro" id="IPR023346">
    <property type="entry name" value="Lysozyme-like_dom_sf"/>
</dbReference>
<name>A0ABP9S321_9GAMM</name>
<sequence length="204" mass="24091">MTLFKTLFLACALLLAGCATAPPEDPENLCNIFKENRSWYKAAKNTEQKWGVPVHVPMAMMYQESGFKHNARPPMQYWLGFIPVGRASSAYGYAQAKTLTWEDYVRETKRRRARRSNFADAHDFMGWFIYKTQQVNGVSKWDAYNQYLNYHEGWGGYQRKTYNRKAWLIQVSKRVDTRAKRYAGQYRQCKEDLERGWFSRLFFG</sequence>
<dbReference type="InterPro" id="IPR045795">
    <property type="entry name" value="SLT_4"/>
</dbReference>
<accession>A0ABP9S321</accession>